<name>A0A8B6D7H0_MYTGA</name>
<proteinExistence type="predicted"/>
<comment type="caution">
    <text evidence="1">The sequence shown here is derived from an EMBL/GenBank/DDBJ whole genome shotgun (WGS) entry which is preliminary data.</text>
</comment>
<dbReference type="Proteomes" id="UP000596742">
    <property type="component" value="Unassembled WGS sequence"/>
</dbReference>
<organism evidence="1 2">
    <name type="scientific">Mytilus galloprovincialis</name>
    <name type="common">Mediterranean mussel</name>
    <dbReference type="NCBI Taxonomy" id="29158"/>
    <lineage>
        <taxon>Eukaryota</taxon>
        <taxon>Metazoa</taxon>
        <taxon>Spiralia</taxon>
        <taxon>Lophotrochozoa</taxon>
        <taxon>Mollusca</taxon>
        <taxon>Bivalvia</taxon>
        <taxon>Autobranchia</taxon>
        <taxon>Pteriomorphia</taxon>
        <taxon>Mytilida</taxon>
        <taxon>Mytiloidea</taxon>
        <taxon>Mytilidae</taxon>
        <taxon>Mytilinae</taxon>
        <taxon>Mytilus</taxon>
    </lineage>
</organism>
<dbReference type="EMBL" id="UYJE01002883">
    <property type="protein sequence ID" value="VDI14608.1"/>
    <property type="molecule type" value="Genomic_DNA"/>
</dbReference>
<feature type="non-terminal residue" evidence="1">
    <location>
        <position position="1"/>
    </location>
</feature>
<protein>
    <submittedName>
        <fullName evidence="1">Uncharacterized protein</fullName>
    </submittedName>
</protein>
<reference evidence="1" key="1">
    <citation type="submission" date="2018-11" db="EMBL/GenBank/DDBJ databases">
        <authorList>
            <person name="Alioto T."/>
            <person name="Alioto T."/>
        </authorList>
    </citation>
    <scope>NUCLEOTIDE SEQUENCE</scope>
</reference>
<dbReference type="AlphaFoldDB" id="A0A8B6D7H0"/>
<evidence type="ECO:0000313" key="2">
    <source>
        <dbReference type="Proteomes" id="UP000596742"/>
    </source>
</evidence>
<sequence>KEKCYENTGLEEIRKGDEYDEVGNTSGKSCKTYESLGTKMNKEVLNVYDDLENPQGPIEQVYSNEVI</sequence>
<accession>A0A8B6D7H0</accession>
<gene>
    <name evidence="1" type="ORF">MGAL_10B091029</name>
</gene>
<evidence type="ECO:0000313" key="1">
    <source>
        <dbReference type="EMBL" id="VDI14608.1"/>
    </source>
</evidence>
<keyword evidence="2" id="KW-1185">Reference proteome</keyword>